<organism evidence="2 3">
    <name type="scientific">Parathielavia hyrcaniae</name>
    <dbReference type="NCBI Taxonomy" id="113614"/>
    <lineage>
        <taxon>Eukaryota</taxon>
        <taxon>Fungi</taxon>
        <taxon>Dikarya</taxon>
        <taxon>Ascomycota</taxon>
        <taxon>Pezizomycotina</taxon>
        <taxon>Sordariomycetes</taxon>
        <taxon>Sordariomycetidae</taxon>
        <taxon>Sordariales</taxon>
        <taxon>Chaetomiaceae</taxon>
        <taxon>Parathielavia</taxon>
    </lineage>
</organism>
<dbReference type="AlphaFoldDB" id="A0AAN6PWL7"/>
<evidence type="ECO:0000313" key="3">
    <source>
        <dbReference type="Proteomes" id="UP001305647"/>
    </source>
</evidence>
<keyword evidence="3" id="KW-1185">Reference proteome</keyword>
<evidence type="ECO:0000313" key="2">
    <source>
        <dbReference type="EMBL" id="KAK4097984.1"/>
    </source>
</evidence>
<feature type="transmembrane region" description="Helical" evidence="1">
    <location>
        <begin position="47"/>
        <end position="68"/>
    </location>
</feature>
<sequence>MPLVSNRMPQRDGGKFLIGLLECSSSVRNRELGRGPSGVQRETGTSFHFYFSFFLGFLGFSAFFLFPFQWC</sequence>
<protein>
    <submittedName>
        <fullName evidence="2">Uncharacterized protein</fullName>
    </submittedName>
</protein>
<keyword evidence="1" id="KW-1133">Transmembrane helix</keyword>
<reference evidence="2" key="1">
    <citation type="journal article" date="2023" name="Mol. Phylogenet. Evol.">
        <title>Genome-scale phylogeny and comparative genomics of the fungal order Sordariales.</title>
        <authorList>
            <person name="Hensen N."/>
            <person name="Bonometti L."/>
            <person name="Westerberg I."/>
            <person name="Brannstrom I.O."/>
            <person name="Guillou S."/>
            <person name="Cros-Aarteil S."/>
            <person name="Calhoun S."/>
            <person name="Haridas S."/>
            <person name="Kuo A."/>
            <person name="Mondo S."/>
            <person name="Pangilinan J."/>
            <person name="Riley R."/>
            <person name="LaButti K."/>
            <person name="Andreopoulos B."/>
            <person name="Lipzen A."/>
            <person name="Chen C."/>
            <person name="Yan M."/>
            <person name="Daum C."/>
            <person name="Ng V."/>
            <person name="Clum A."/>
            <person name="Steindorff A."/>
            <person name="Ohm R.A."/>
            <person name="Martin F."/>
            <person name="Silar P."/>
            <person name="Natvig D.O."/>
            <person name="Lalanne C."/>
            <person name="Gautier V."/>
            <person name="Ament-Velasquez S.L."/>
            <person name="Kruys A."/>
            <person name="Hutchinson M.I."/>
            <person name="Powell A.J."/>
            <person name="Barry K."/>
            <person name="Miller A.N."/>
            <person name="Grigoriev I.V."/>
            <person name="Debuchy R."/>
            <person name="Gladieux P."/>
            <person name="Hiltunen Thoren M."/>
            <person name="Johannesson H."/>
        </authorList>
    </citation>
    <scope>NUCLEOTIDE SEQUENCE</scope>
    <source>
        <strain evidence="2">CBS 757.83</strain>
    </source>
</reference>
<comment type="caution">
    <text evidence="2">The sequence shown here is derived from an EMBL/GenBank/DDBJ whole genome shotgun (WGS) entry which is preliminary data.</text>
</comment>
<gene>
    <name evidence="2" type="ORF">N658DRAFT_499847</name>
</gene>
<evidence type="ECO:0000256" key="1">
    <source>
        <dbReference type="SAM" id="Phobius"/>
    </source>
</evidence>
<reference evidence="2" key="2">
    <citation type="submission" date="2023-05" db="EMBL/GenBank/DDBJ databases">
        <authorList>
            <consortium name="Lawrence Berkeley National Laboratory"/>
            <person name="Steindorff A."/>
            <person name="Hensen N."/>
            <person name="Bonometti L."/>
            <person name="Westerberg I."/>
            <person name="Brannstrom I.O."/>
            <person name="Guillou S."/>
            <person name="Cros-Aarteil S."/>
            <person name="Calhoun S."/>
            <person name="Haridas S."/>
            <person name="Kuo A."/>
            <person name="Mondo S."/>
            <person name="Pangilinan J."/>
            <person name="Riley R."/>
            <person name="Labutti K."/>
            <person name="Andreopoulos B."/>
            <person name="Lipzen A."/>
            <person name="Chen C."/>
            <person name="Yanf M."/>
            <person name="Daum C."/>
            <person name="Ng V."/>
            <person name="Clum A."/>
            <person name="Ohm R."/>
            <person name="Martin F."/>
            <person name="Silar P."/>
            <person name="Natvig D."/>
            <person name="Lalanne C."/>
            <person name="Gautier V."/>
            <person name="Ament-Velasquez S.L."/>
            <person name="Kruys A."/>
            <person name="Hutchinson M.I."/>
            <person name="Powell A.J."/>
            <person name="Barry K."/>
            <person name="Miller A.N."/>
            <person name="Grigoriev I.V."/>
            <person name="Debuchy R."/>
            <person name="Gladieux P."/>
            <person name="Thoren M.H."/>
            <person name="Johannesson H."/>
        </authorList>
    </citation>
    <scope>NUCLEOTIDE SEQUENCE</scope>
    <source>
        <strain evidence="2">CBS 757.83</strain>
    </source>
</reference>
<dbReference type="Proteomes" id="UP001305647">
    <property type="component" value="Unassembled WGS sequence"/>
</dbReference>
<keyword evidence="1" id="KW-0472">Membrane</keyword>
<keyword evidence="1" id="KW-0812">Transmembrane</keyword>
<dbReference type="EMBL" id="MU863664">
    <property type="protein sequence ID" value="KAK4097984.1"/>
    <property type="molecule type" value="Genomic_DNA"/>
</dbReference>
<name>A0AAN6PWL7_9PEZI</name>
<proteinExistence type="predicted"/>
<accession>A0AAN6PWL7</accession>